<keyword evidence="9" id="KW-1185">Reference proteome</keyword>
<dbReference type="InterPro" id="IPR032694">
    <property type="entry name" value="CopC/D"/>
</dbReference>
<evidence type="ECO:0000313" key="9">
    <source>
        <dbReference type="Proteomes" id="UP001199631"/>
    </source>
</evidence>
<comment type="caution">
    <text evidence="8">The sequence shown here is derived from an EMBL/GenBank/DDBJ whole genome shotgun (WGS) entry which is preliminary data.</text>
</comment>
<sequence>MFKIREFYLFIVAVLLLFSIIPFSIASAHSVLEKSTPTDGQQLKKSVNSIELTFNTKIENGSTLSLVNDSGKEIQPLSVEITDNVLNATFQELLEPDTYHVNWKIIGADGHLIENQYSFTIKEVEDKKSEDNEIQTKDESIENKDLKNDEEGNGNDINQDSEKQTSTEQQTSNDSEESSVVSVIVIFLITVGILLVVWMIFGKRKK</sequence>
<keyword evidence="3" id="KW-0732">Signal</keyword>
<dbReference type="GO" id="GO:0030313">
    <property type="term" value="C:cell envelope"/>
    <property type="evidence" value="ECO:0007669"/>
    <property type="project" value="UniProtKB-SubCell"/>
</dbReference>
<dbReference type="InterPro" id="IPR007348">
    <property type="entry name" value="CopC_dom"/>
</dbReference>
<accession>A0AAW5B7R5</accession>
<dbReference type="Gene3D" id="2.60.40.1220">
    <property type="match status" value="1"/>
</dbReference>
<dbReference type="RefSeq" id="WP_238020178.1">
    <property type="nucleotide sequence ID" value="NZ_JAIFZM010000008.1"/>
</dbReference>
<gene>
    <name evidence="8" type="ORF">K3T81_11165</name>
</gene>
<comment type="subcellular location">
    <subcellularLocation>
        <location evidence="1">Cell envelope</location>
    </subcellularLocation>
</comment>
<proteinExistence type="predicted"/>
<dbReference type="GO" id="GO:0042597">
    <property type="term" value="C:periplasmic space"/>
    <property type="evidence" value="ECO:0007669"/>
    <property type="project" value="InterPro"/>
</dbReference>
<dbReference type="InterPro" id="IPR014755">
    <property type="entry name" value="Cu-Rt/internalin_Ig-like"/>
</dbReference>
<dbReference type="GO" id="GO:0005507">
    <property type="term" value="F:copper ion binding"/>
    <property type="evidence" value="ECO:0007669"/>
    <property type="project" value="InterPro"/>
</dbReference>
<keyword evidence="6" id="KW-0812">Transmembrane</keyword>
<dbReference type="InterPro" id="IPR014756">
    <property type="entry name" value="Ig_E-set"/>
</dbReference>
<dbReference type="GO" id="GO:0006825">
    <property type="term" value="P:copper ion transport"/>
    <property type="evidence" value="ECO:0007669"/>
    <property type="project" value="InterPro"/>
</dbReference>
<feature type="region of interest" description="Disordered" evidence="5">
    <location>
        <begin position="128"/>
        <end position="175"/>
    </location>
</feature>
<evidence type="ECO:0000256" key="6">
    <source>
        <dbReference type="SAM" id="Phobius"/>
    </source>
</evidence>
<dbReference type="AlphaFoldDB" id="A0AAW5B7R5"/>
<feature type="transmembrane region" description="Helical" evidence="6">
    <location>
        <begin position="180"/>
        <end position="201"/>
    </location>
</feature>
<name>A0AAW5B7R5_9BACI</name>
<dbReference type="Proteomes" id="UP001199631">
    <property type="component" value="Unassembled WGS sequence"/>
</dbReference>
<keyword evidence="2" id="KW-0479">Metal-binding</keyword>
<dbReference type="GO" id="GO:0046688">
    <property type="term" value="P:response to copper ion"/>
    <property type="evidence" value="ECO:0007669"/>
    <property type="project" value="InterPro"/>
</dbReference>
<keyword evidence="4" id="KW-0186">Copper</keyword>
<feature type="domain" description="CopC" evidence="7">
    <location>
        <begin position="29"/>
        <end position="121"/>
    </location>
</feature>
<evidence type="ECO:0000256" key="3">
    <source>
        <dbReference type="ARBA" id="ARBA00022729"/>
    </source>
</evidence>
<organism evidence="8 9">
    <name type="scientific">Oceanobacillus jordanicus</name>
    <dbReference type="NCBI Taxonomy" id="2867266"/>
    <lineage>
        <taxon>Bacteria</taxon>
        <taxon>Bacillati</taxon>
        <taxon>Bacillota</taxon>
        <taxon>Bacilli</taxon>
        <taxon>Bacillales</taxon>
        <taxon>Bacillaceae</taxon>
        <taxon>Oceanobacillus</taxon>
    </lineage>
</organism>
<reference evidence="8 9" key="1">
    <citation type="journal article" date="2022" name="Evol. Bioinform. Online">
        <title>Draft Genome Sequence of Oceanobacillus jordanicus Strain GSFE11, a Halotolerant Plant Growth-Promoting Bacterial Endophyte Isolated From the Jordan Valley.</title>
        <authorList>
            <person name="Alhindi T."/>
            <person name="Albdaiwi R."/>
        </authorList>
    </citation>
    <scope>NUCLEOTIDE SEQUENCE [LARGE SCALE GENOMIC DNA]</scope>
    <source>
        <strain evidence="8 9">GSFE11</strain>
    </source>
</reference>
<evidence type="ECO:0000256" key="4">
    <source>
        <dbReference type="ARBA" id="ARBA00023008"/>
    </source>
</evidence>
<evidence type="ECO:0000256" key="1">
    <source>
        <dbReference type="ARBA" id="ARBA00004196"/>
    </source>
</evidence>
<feature type="compositionally biased region" description="Basic and acidic residues" evidence="5">
    <location>
        <begin position="128"/>
        <end position="150"/>
    </location>
</feature>
<dbReference type="EMBL" id="JAIFZM010000008">
    <property type="protein sequence ID" value="MCG3419715.1"/>
    <property type="molecule type" value="Genomic_DNA"/>
</dbReference>
<evidence type="ECO:0000256" key="2">
    <source>
        <dbReference type="ARBA" id="ARBA00022723"/>
    </source>
</evidence>
<dbReference type="Pfam" id="PF04234">
    <property type="entry name" value="CopC"/>
    <property type="match status" value="1"/>
</dbReference>
<dbReference type="GO" id="GO:0005886">
    <property type="term" value="C:plasma membrane"/>
    <property type="evidence" value="ECO:0007669"/>
    <property type="project" value="TreeGrafter"/>
</dbReference>
<keyword evidence="6" id="KW-0472">Membrane</keyword>
<dbReference type="PANTHER" id="PTHR34820:SF4">
    <property type="entry name" value="INNER MEMBRANE PROTEIN YEBZ"/>
    <property type="match status" value="1"/>
</dbReference>
<dbReference type="PANTHER" id="PTHR34820">
    <property type="entry name" value="INNER MEMBRANE PROTEIN YEBZ"/>
    <property type="match status" value="1"/>
</dbReference>
<dbReference type="SUPFAM" id="SSF81296">
    <property type="entry name" value="E set domains"/>
    <property type="match status" value="1"/>
</dbReference>
<protein>
    <submittedName>
        <fullName evidence="8">Copper resistance protein CopC</fullName>
    </submittedName>
</protein>
<evidence type="ECO:0000259" key="7">
    <source>
        <dbReference type="Pfam" id="PF04234"/>
    </source>
</evidence>
<evidence type="ECO:0000256" key="5">
    <source>
        <dbReference type="SAM" id="MobiDB-lite"/>
    </source>
</evidence>
<evidence type="ECO:0000313" key="8">
    <source>
        <dbReference type="EMBL" id="MCG3419715.1"/>
    </source>
</evidence>
<keyword evidence="6" id="KW-1133">Transmembrane helix</keyword>